<dbReference type="InterPro" id="IPR036155">
    <property type="entry name" value="Crypto/Photolyase_N_sf"/>
</dbReference>
<dbReference type="RefSeq" id="WP_132215672.1">
    <property type="nucleotide sequence ID" value="NZ_OX156936.1"/>
</dbReference>
<dbReference type="InterPro" id="IPR018394">
    <property type="entry name" value="DNA_photolyase_1_CS_C"/>
</dbReference>
<dbReference type="GO" id="GO:0006139">
    <property type="term" value="P:nucleobase-containing compound metabolic process"/>
    <property type="evidence" value="ECO:0007669"/>
    <property type="project" value="UniProtKB-ARBA"/>
</dbReference>
<feature type="binding site" evidence="5">
    <location>
        <position position="218"/>
    </location>
    <ligand>
        <name>FAD</name>
        <dbReference type="ChEBI" id="CHEBI:57692"/>
    </ligand>
</feature>
<evidence type="ECO:0000313" key="8">
    <source>
        <dbReference type="EMBL" id="TCL67769.1"/>
    </source>
</evidence>
<dbReference type="GO" id="GO:0003677">
    <property type="term" value="F:DNA binding"/>
    <property type="evidence" value="ECO:0007669"/>
    <property type="project" value="TreeGrafter"/>
</dbReference>
<dbReference type="GO" id="GO:0071949">
    <property type="term" value="F:FAD binding"/>
    <property type="evidence" value="ECO:0007669"/>
    <property type="project" value="TreeGrafter"/>
</dbReference>
<dbReference type="SUPFAM" id="SSF52425">
    <property type="entry name" value="Cryptochrome/photolyase, N-terminal domain"/>
    <property type="match status" value="1"/>
</dbReference>
<dbReference type="Proteomes" id="UP000295455">
    <property type="component" value="Unassembled WGS sequence"/>
</dbReference>
<dbReference type="Gene3D" id="1.25.40.80">
    <property type="match status" value="1"/>
</dbReference>
<dbReference type="Gene3D" id="1.10.579.10">
    <property type="entry name" value="DNA Cyclobutane Dipyrimidine Photolyase, subunit A, domain 3"/>
    <property type="match status" value="1"/>
</dbReference>
<comment type="cofactor">
    <cofactor evidence="1">
        <name>(6R)-5,10-methylene-5,6,7,8-tetrahydrofolate</name>
        <dbReference type="ChEBI" id="CHEBI:15636"/>
    </cofactor>
</comment>
<dbReference type="Gene3D" id="3.40.50.620">
    <property type="entry name" value="HUPs"/>
    <property type="match status" value="1"/>
</dbReference>
<sequence length="493" mass="58404">MNTNKPHVNIVWLKRDLRLEDNEAIFNALATKRNVLLVYVFEKLLINDPHYSQRHWDFIKQSLVDLNDRLKKHNSKVLVVESDIIATINQLLTKYKISDIYSHQETGILVTYNRDKEFTRFCKNNFIVWHENIHNGVQRGLKNRIDWIEKCNAYFEIEPLKFNPDYNQLISIEDVNTLETLFRNHSLDTNPNSPFQKGGRTMALKYLDSFFAKRYENYMLHISKPELARTGCSRISPYIAWGNLSVREVYHRAYHLKKISPHKKSLEAFMSRLRWQGHFIQKFEMEHTMEEASINKGFHKLKKSISNNYQEAWKSGKTGFPIIDACMRCLNETGYLNFRMRALVVSFFTHNLWQPWQEATTHLSQMFLDFEPGIHFPQLQMQAGETGTNMLRIYNPVKNSYEHDPEANFIKKWVPELRRLNTPFAHEPYLMTEMEQGLYDFKLGVDYPNPIVNLDKTRKKASDTLWELRNNITVKKEAKRILNKHTLPNRKLS</sequence>
<feature type="domain" description="Photolyase/cryptochrome alpha/beta" evidence="7">
    <location>
        <begin position="7"/>
        <end position="137"/>
    </location>
</feature>
<keyword evidence="2 5" id="KW-0285">Flavoprotein</keyword>
<evidence type="ECO:0000256" key="6">
    <source>
        <dbReference type="RuleBase" id="RU004182"/>
    </source>
</evidence>
<dbReference type="PROSITE" id="PS00394">
    <property type="entry name" value="DNA_PHOTOLYASES_1_1"/>
    <property type="match status" value="1"/>
</dbReference>
<dbReference type="PROSITE" id="PS51645">
    <property type="entry name" value="PHR_CRY_ALPHA_BETA"/>
    <property type="match status" value="1"/>
</dbReference>
<dbReference type="GO" id="GO:0006950">
    <property type="term" value="P:response to stress"/>
    <property type="evidence" value="ECO:0007669"/>
    <property type="project" value="UniProtKB-ARBA"/>
</dbReference>
<dbReference type="PANTHER" id="PTHR11455:SF9">
    <property type="entry name" value="CRYPTOCHROME CIRCADIAN CLOCK 5 ISOFORM X1"/>
    <property type="match status" value="1"/>
</dbReference>
<dbReference type="GO" id="GO:0003904">
    <property type="term" value="F:deoxyribodipyrimidine photo-lyase activity"/>
    <property type="evidence" value="ECO:0007669"/>
    <property type="project" value="TreeGrafter"/>
</dbReference>
<keyword evidence="3 5" id="KW-0274">FAD</keyword>
<accession>A0A4R1RNM9</accession>
<protein>
    <submittedName>
        <fullName evidence="8">Deoxyribodipyrimidine photo-lyase</fullName>
    </submittedName>
</protein>
<evidence type="ECO:0000256" key="5">
    <source>
        <dbReference type="PIRSR" id="PIRSR602081-1"/>
    </source>
</evidence>
<dbReference type="EMBL" id="SLUP01000002">
    <property type="protein sequence ID" value="TCL67769.1"/>
    <property type="molecule type" value="Genomic_DNA"/>
</dbReference>
<dbReference type="Pfam" id="PF00875">
    <property type="entry name" value="DNA_photolyase"/>
    <property type="match status" value="1"/>
</dbReference>
<dbReference type="SUPFAM" id="SSF48173">
    <property type="entry name" value="Cryptochrome/photolyase FAD-binding domain"/>
    <property type="match status" value="1"/>
</dbReference>
<dbReference type="InterPro" id="IPR006050">
    <property type="entry name" value="DNA_photolyase_N"/>
</dbReference>
<evidence type="ECO:0000256" key="3">
    <source>
        <dbReference type="ARBA" id="ARBA00022827"/>
    </source>
</evidence>
<comment type="cofactor">
    <cofactor evidence="5">
        <name>FAD</name>
        <dbReference type="ChEBI" id="CHEBI:57692"/>
    </cofactor>
    <text evidence="5">Binds 1 FAD per subunit.</text>
</comment>
<dbReference type="InterPro" id="IPR002081">
    <property type="entry name" value="Cryptochrome/DNA_photolyase_1"/>
</dbReference>
<dbReference type="AlphaFoldDB" id="A0A4R1RNM9"/>
<evidence type="ECO:0000256" key="1">
    <source>
        <dbReference type="ARBA" id="ARBA00001932"/>
    </source>
</evidence>
<dbReference type="InterPro" id="IPR014729">
    <property type="entry name" value="Rossmann-like_a/b/a_fold"/>
</dbReference>
<evidence type="ECO:0000256" key="2">
    <source>
        <dbReference type="ARBA" id="ARBA00022630"/>
    </source>
</evidence>
<organism evidence="8 9">
    <name type="scientific">Mariniflexile fucanivorans</name>
    <dbReference type="NCBI Taxonomy" id="264023"/>
    <lineage>
        <taxon>Bacteria</taxon>
        <taxon>Pseudomonadati</taxon>
        <taxon>Bacteroidota</taxon>
        <taxon>Flavobacteriia</taxon>
        <taxon>Flavobacteriales</taxon>
        <taxon>Flavobacteriaceae</taxon>
        <taxon>Mariniflexile</taxon>
    </lineage>
</organism>
<keyword evidence="8" id="KW-0456">Lyase</keyword>
<evidence type="ECO:0000313" key="9">
    <source>
        <dbReference type="Proteomes" id="UP000295455"/>
    </source>
</evidence>
<comment type="similarity">
    <text evidence="6">Belongs to the DNA photolyase family.</text>
</comment>
<evidence type="ECO:0000256" key="4">
    <source>
        <dbReference type="ARBA" id="ARBA00022991"/>
    </source>
</evidence>
<dbReference type="InterPro" id="IPR036134">
    <property type="entry name" value="Crypto/Photolyase_FAD-like_sf"/>
</dbReference>
<keyword evidence="4 6" id="KW-0157">Chromophore</keyword>
<dbReference type="PRINTS" id="PR00147">
    <property type="entry name" value="DNAPHOTLYASE"/>
</dbReference>
<dbReference type="Pfam" id="PF03441">
    <property type="entry name" value="FAD_binding_7"/>
    <property type="match status" value="1"/>
</dbReference>
<dbReference type="PANTHER" id="PTHR11455">
    <property type="entry name" value="CRYPTOCHROME"/>
    <property type="match status" value="1"/>
</dbReference>
<keyword evidence="9" id="KW-1185">Reference proteome</keyword>
<name>A0A4R1RNM9_9FLAO</name>
<proteinExistence type="inferred from homology"/>
<comment type="caution">
    <text evidence="8">The sequence shown here is derived from an EMBL/GenBank/DDBJ whole genome shotgun (WGS) entry which is preliminary data.</text>
</comment>
<reference evidence="8 9" key="1">
    <citation type="submission" date="2019-03" db="EMBL/GenBank/DDBJ databases">
        <title>Genomic Encyclopedia of Type Strains, Phase IV (KMG-IV): sequencing the most valuable type-strain genomes for metagenomic binning, comparative biology and taxonomic classification.</title>
        <authorList>
            <person name="Goeker M."/>
        </authorList>
    </citation>
    <scope>NUCLEOTIDE SEQUENCE [LARGE SCALE GENOMIC DNA]</scope>
    <source>
        <strain evidence="8 9">DSM 18792</strain>
    </source>
</reference>
<evidence type="ECO:0000259" key="7">
    <source>
        <dbReference type="PROSITE" id="PS51645"/>
    </source>
</evidence>
<feature type="binding site" evidence="5">
    <location>
        <position position="269"/>
    </location>
    <ligand>
        <name>FAD</name>
        <dbReference type="ChEBI" id="CHEBI:57692"/>
    </ligand>
</feature>
<gene>
    <name evidence="8" type="ORF">EV196_102330</name>
</gene>
<dbReference type="OrthoDB" id="9772484at2"/>
<dbReference type="GO" id="GO:0009416">
    <property type="term" value="P:response to light stimulus"/>
    <property type="evidence" value="ECO:0007669"/>
    <property type="project" value="TreeGrafter"/>
</dbReference>
<dbReference type="InterPro" id="IPR005101">
    <property type="entry name" value="Cryptochr/Photolyase_FAD-bd"/>
</dbReference>